<reference evidence="1" key="1">
    <citation type="submission" date="2022-10" db="EMBL/GenBank/DDBJ databases">
        <title>Chryseobacterium babae sp. nov. isolated from the gut of the beetle Oryctes rhinoceros, and Chryseobacterium kimseyorum sp. nov., isolated from a stick insect rearing cage.</title>
        <authorList>
            <person name="Shelomi M."/>
            <person name="Han C.-J."/>
            <person name="Chen W.-M."/>
            <person name="Chen H.-K."/>
            <person name="Liaw S.-J."/>
            <person name="Muhle E."/>
            <person name="Clermont D."/>
        </authorList>
    </citation>
    <scope>NUCLEOTIDE SEQUENCE</scope>
    <source>
        <strain evidence="1">09-1422</strain>
    </source>
</reference>
<accession>A0ABT3I419</accession>
<organism evidence="1 2">
    <name type="scientific">Chryseobacterium kimseyorum</name>
    <dbReference type="NCBI Taxonomy" id="2984028"/>
    <lineage>
        <taxon>Bacteria</taxon>
        <taxon>Pseudomonadati</taxon>
        <taxon>Bacteroidota</taxon>
        <taxon>Flavobacteriia</taxon>
        <taxon>Flavobacteriales</taxon>
        <taxon>Weeksellaceae</taxon>
        <taxon>Chryseobacterium group</taxon>
        <taxon>Chryseobacterium</taxon>
    </lineage>
</organism>
<dbReference type="RefSeq" id="WP_264751954.1">
    <property type="nucleotide sequence ID" value="NZ_JAPDHW010000033.1"/>
</dbReference>
<dbReference type="EMBL" id="JAPDHW010000033">
    <property type="protein sequence ID" value="MCW3170826.1"/>
    <property type="molecule type" value="Genomic_DNA"/>
</dbReference>
<evidence type="ECO:0000313" key="1">
    <source>
        <dbReference type="EMBL" id="MCW3170826.1"/>
    </source>
</evidence>
<sequence length="98" mass="10906">MKYNIRTSCEGLIIIHPSKILKICRPNSIEGTKSLGAPVIINVDHICLVSFNREGNPCYFLSNGFEVAINLPIDVVSKAFENAKCKKDSEFVSEPIEH</sequence>
<evidence type="ECO:0000313" key="2">
    <source>
        <dbReference type="Proteomes" id="UP001163731"/>
    </source>
</evidence>
<protein>
    <submittedName>
        <fullName evidence="1">Uncharacterized protein</fullName>
    </submittedName>
</protein>
<proteinExistence type="predicted"/>
<dbReference type="Proteomes" id="UP001163731">
    <property type="component" value="Unassembled WGS sequence"/>
</dbReference>
<keyword evidence="2" id="KW-1185">Reference proteome</keyword>
<gene>
    <name evidence="1" type="ORF">OMO38_20030</name>
</gene>
<comment type="caution">
    <text evidence="1">The sequence shown here is derived from an EMBL/GenBank/DDBJ whole genome shotgun (WGS) entry which is preliminary data.</text>
</comment>
<name>A0ABT3I419_9FLAO</name>